<dbReference type="Proteomes" id="UP001595872">
    <property type="component" value="Unassembled WGS sequence"/>
</dbReference>
<feature type="transmembrane region" description="Helical" evidence="1">
    <location>
        <begin position="38"/>
        <end position="59"/>
    </location>
</feature>
<evidence type="ECO:0000313" key="3">
    <source>
        <dbReference type="Proteomes" id="UP001595872"/>
    </source>
</evidence>
<organism evidence="2 3">
    <name type="scientific">Actinomadura gamaensis</name>
    <dbReference type="NCBI Taxonomy" id="1763541"/>
    <lineage>
        <taxon>Bacteria</taxon>
        <taxon>Bacillati</taxon>
        <taxon>Actinomycetota</taxon>
        <taxon>Actinomycetes</taxon>
        <taxon>Streptosporangiales</taxon>
        <taxon>Thermomonosporaceae</taxon>
        <taxon>Actinomadura</taxon>
    </lineage>
</organism>
<keyword evidence="1" id="KW-0812">Transmembrane</keyword>
<evidence type="ECO:0000256" key="1">
    <source>
        <dbReference type="SAM" id="Phobius"/>
    </source>
</evidence>
<protein>
    <submittedName>
        <fullName evidence="2">Uncharacterized protein</fullName>
    </submittedName>
</protein>
<proteinExistence type="predicted"/>
<reference evidence="3" key="1">
    <citation type="journal article" date="2019" name="Int. J. Syst. Evol. Microbiol.">
        <title>The Global Catalogue of Microorganisms (GCM) 10K type strain sequencing project: providing services to taxonomists for standard genome sequencing and annotation.</title>
        <authorList>
            <consortium name="The Broad Institute Genomics Platform"/>
            <consortium name="The Broad Institute Genome Sequencing Center for Infectious Disease"/>
            <person name="Wu L."/>
            <person name="Ma J."/>
        </authorList>
    </citation>
    <scope>NUCLEOTIDE SEQUENCE [LARGE SCALE GENOMIC DNA]</scope>
    <source>
        <strain evidence="3">KLKA75</strain>
    </source>
</reference>
<comment type="caution">
    <text evidence="2">The sequence shown here is derived from an EMBL/GenBank/DDBJ whole genome shotgun (WGS) entry which is preliminary data.</text>
</comment>
<gene>
    <name evidence="2" type="ORF">ACFPCY_04725</name>
</gene>
<keyword evidence="3" id="KW-1185">Reference proteome</keyword>
<accession>A0ABV9TSU2</accession>
<keyword evidence="1" id="KW-0472">Membrane</keyword>
<evidence type="ECO:0000313" key="2">
    <source>
        <dbReference type="EMBL" id="MFC4906611.1"/>
    </source>
</evidence>
<keyword evidence="1" id="KW-1133">Transmembrane helix</keyword>
<dbReference type="RefSeq" id="WP_378252296.1">
    <property type="nucleotide sequence ID" value="NZ_JBHSIT010000001.1"/>
</dbReference>
<name>A0ABV9TSU2_9ACTN</name>
<sequence>MTALILIGTALAALLGWLCSSPIRLAGAGAVLLIAHPVPVFALTVAAVLAVTTVAARMLHRSLREGGWWLVTVERPAFAVSRAAGVAS</sequence>
<dbReference type="EMBL" id="JBHSIT010000001">
    <property type="protein sequence ID" value="MFC4906611.1"/>
    <property type="molecule type" value="Genomic_DNA"/>
</dbReference>